<name>A0A2J7Q8E0_9NEOP</name>
<organism evidence="1 2">
    <name type="scientific">Cryptotermes secundus</name>
    <dbReference type="NCBI Taxonomy" id="105785"/>
    <lineage>
        <taxon>Eukaryota</taxon>
        <taxon>Metazoa</taxon>
        <taxon>Ecdysozoa</taxon>
        <taxon>Arthropoda</taxon>
        <taxon>Hexapoda</taxon>
        <taxon>Insecta</taxon>
        <taxon>Pterygota</taxon>
        <taxon>Neoptera</taxon>
        <taxon>Polyneoptera</taxon>
        <taxon>Dictyoptera</taxon>
        <taxon>Blattodea</taxon>
        <taxon>Blattoidea</taxon>
        <taxon>Termitoidae</taxon>
        <taxon>Kalotermitidae</taxon>
        <taxon>Cryptotermitinae</taxon>
        <taxon>Cryptotermes</taxon>
    </lineage>
</organism>
<dbReference type="EMBL" id="NEVH01016959">
    <property type="protein sequence ID" value="PNF24842.1"/>
    <property type="molecule type" value="Genomic_DNA"/>
</dbReference>
<proteinExistence type="predicted"/>
<keyword evidence="2" id="KW-1185">Reference proteome</keyword>
<dbReference type="InParanoid" id="A0A2J7Q8E0"/>
<gene>
    <name evidence="1" type="ORF">B7P43_G13936</name>
</gene>
<comment type="caution">
    <text evidence="1">The sequence shown here is derived from an EMBL/GenBank/DDBJ whole genome shotgun (WGS) entry which is preliminary data.</text>
</comment>
<evidence type="ECO:0000313" key="2">
    <source>
        <dbReference type="Proteomes" id="UP000235965"/>
    </source>
</evidence>
<dbReference type="AlphaFoldDB" id="A0A2J7Q8E0"/>
<sequence>MHKYCVTGTVRVTVTTGGKTFHKVGLENIALLQDSTFLELGTCSLRSLGRKRKGK</sequence>
<reference evidence="1 2" key="1">
    <citation type="submission" date="2017-12" db="EMBL/GenBank/DDBJ databases">
        <title>Hemimetabolous genomes reveal molecular basis of termite eusociality.</title>
        <authorList>
            <person name="Harrison M.C."/>
            <person name="Jongepier E."/>
            <person name="Robertson H.M."/>
            <person name="Arning N."/>
            <person name="Bitard-Feildel T."/>
            <person name="Chao H."/>
            <person name="Childers C.P."/>
            <person name="Dinh H."/>
            <person name="Doddapaneni H."/>
            <person name="Dugan S."/>
            <person name="Gowin J."/>
            <person name="Greiner C."/>
            <person name="Han Y."/>
            <person name="Hu H."/>
            <person name="Hughes D.S.T."/>
            <person name="Huylmans A.-K."/>
            <person name="Kemena C."/>
            <person name="Kremer L.P.M."/>
            <person name="Lee S.L."/>
            <person name="Lopez-Ezquerra A."/>
            <person name="Mallet L."/>
            <person name="Monroy-Kuhn J.M."/>
            <person name="Moser A."/>
            <person name="Murali S.C."/>
            <person name="Muzny D.M."/>
            <person name="Otani S."/>
            <person name="Piulachs M.-D."/>
            <person name="Poelchau M."/>
            <person name="Qu J."/>
            <person name="Schaub F."/>
            <person name="Wada-Katsumata A."/>
            <person name="Worley K.C."/>
            <person name="Xie Q."/>
            <person name="Ylla G."/>
            <person name="Poulsen M."/>
            <person name="Gibbs R.A."/>
            <person name="Schal C."/>
            <person name="Richards S."/>
            <person name="Belles X."/>
            <person name="Korb J."/>
            <person name="Bornberg-Bauer E."/>
        </authorList>
    </citation>
    <scope>NUCLEOTIDE SEQUENCE [LARGE SCALE GENOMIC DNA]</scope>
    <source>
        <tissue evidence="1">Whole body</tissue>
    </source>
</reference>
<accession>A0A2J7Q8E0</accession>
<evidence type="ECO:0000313" key="1">
    <source>
        <dbReference type="EMBL" id="PNF24842.1"/>
    </source>
</evidence>
<protein>
    <submittedName>
        <fullName evidence="1">Uncharacterized protein</fullName>
    </submittedName>
</protein>
<dbReference type="Proteomes" id="UP000235965">
    <property type="component" value="Unassembled WGS sequence"/>
</dbReference>